<keyword evidence="4" id="KW-0808">Transferase</keyword>
<name>A0A1U9Z1R8_9HYPH</name>
<dbReference type="GO" id="GO:0085029">
    <property type="term" value="P:extracellular matrix assembly"/>
    <property type="evidence" value="ECO:0007669"/>
    <property type="project" value="TreeGrafter"/>
</dbReference>
<dbReference type="eggNOG" id="COG1215">
    <property type="taxonomic scope" value="Bacteria"/>
</dbReference>
<feature type="transmembrane region" description="Helical" evidence="6">
    <location>
        <begin position="414"/>
        <end position="436"/>
    </location>
</feature>
<keyword evidence="5 6" id="KW-0472">Membrane</keyword>
<keyword evidence="6" id="KW-1133">Transmembrane helix</keyword>
<keyword evidence="3" id="KW-0328">Glycosyltransferase</keyword>
<feature type="transmembrane region" description="Helical" evidence="6">
    <location>
        <begin position="29"/>
        <end position="49"/>
    </location>
</feature>
<dbReference type="SUPFAM" id="SSF53448">
    <property type="entry name" value="Nucleotide-diphospho-sugar transferases"/>
    <property type="match status" value="1"/>
</dbReference>
<dbReference type="GO" id="GO:0005886">
    <property type="term" value="C:plasma membrane"/>
    <property type="evidence" value="ECO:0007669"/>
    <property type="project" value="UniProtKB-SubCell"/>
</dbReference>
<sequence>MLYHILYICTAVNIALFAAPNVVGKSGTLALTIGVLGIWRYSWGILNFIRAKYYMRFAFPRRRRRAEALYALQTYRAHAFFLVTTYKIDPAITAPVYRSIFEAARNSEGGATIVASVVDASDIRLIKAVFAGSDASRGGSVSLVFDRIAGTGKRDALATSLRTIRRLNPTRHDMIFLVDGDTRVPASLVAKSAPFFTDEKMGALTSDEVSDATGGRLFQDWFHLRFAQRQLMMSSMGLSERVLTLTGRMSVFRGDLATQPGFISGVQHDFIDHWRFGRVNFLTGDDKSTWFWLLKHGYKMGYLPDVKTVSVETQPRDSFYDSAIVLMRRWFGNTLRTSNRALALPASRIGYFTWWSILDQRMSMWTTLAGPCGMLLAAYVFNPYVFLAYLAWVMASRYVMCTMISTFRAGGFPVTYPFLLYFGQIGGALVKTYVLFRLDRQKWTRQNTATGTARQEKGFLGSDGFSLYLHALAVAWLILGMIWFVDISGA</sequence>
<gene>
    <name evidence="7" type="ORF">Mame_02305</name>
</gene>
<keyword evidence="6" id="KW-0812">Transmembrane</keyword>
<protein>
    <recommendedName>
        <fullName evidence="9">Chitooligosaccharide synthase NodC</fullName>
    </recommendedName>
</protein>
<reference evidence="7 8" key="1">
    <citation type="submission" date="2017-03" db="EMBL/GenBank/DDBJ databases">
        <title>Foreign affairs: Plasmid Transfer between Roseobacters and Rhizobia.</title>
        <authorList>
            <person name="Bartling P."/>
            <person name="Bunk B."/>
            <person name="Overmann J."/>
            <person name="Brinkmann H."/>
            <person name="Petersen J."/>
        </authorList>
    </citation>
    <scope>NUCLEOTIDE SEQUENCE [LARGE SCALE GENOMIC DNA]</scope>
    <source>
        <strain evidence="7 8">MACL11</strain>
    </source>
</reference>
<accession>A0A1U9Z1R8</accession>
<evidence type="ECO:0000313" key="7">
    <source>
        <dbReference type="EMBL" id="AQZ51639.1"/>
    </source>
</evidence>
<keyword evidence="2" id="KW-1003">Cell membrane</keyword>
<dbReference type="PANTHER" id="PTHR22913">
    <property type="entry name" value="HYALURONAN SYNTHASE"/>
    <property type="match status" value="1"/>
</dbReference>
<dbReference type="KEGG" id="mmed:Mame_02305"/>
<dbReference type="EMBL" id="CP020330">
    <property type="protein sequence ID" value="AQZ51639.1"/>
    <property type="molecule type" value="Genomic_DNA"/>
</dbReference>
<feature type="transmembrane region" description="Helical" evidence="6">
    <location>
        <begin position="467"/>
        <end position="485"/>
    </location>
</feature>
<dbReference type="OrthoDB" id="6964257at2"/>
<feature type="transmembrane region" description="Helical" evidence="6">
    <location>
        <begin position="368"/>
        <end position="394"/>
    </location>
</feature>
<dbReference type="RefSeq" id="WP_018063765.1">
    <property type="nucleotide sequence ID" value="NZ_AQWH01000004.1"/>
</dbReference>
<feature type="transmembrane region" description="Helical" evidence="6">
    <location>
        <begin position="5"/>
        <end position="23"/>
    </location>
</feature>
<dbReference type="PANTHER" id="PTHR22913:SF12">
    <property type="entry name" value="MANNURONAN SYNTHASE"/>
    <property type="match status" value="1"/>
</dbReference>
<evidence type="ECO:0000256" key="6">
    <source>
        <dbReference type="SAM" id="Phobius"/>
    </source>
</evidence>
<evidence type="ECO:0000256" key="5">
    <source>
        <dbReference type="ARBA" id="ARBA00023136"/>
    </source>
</evidence>
<evidence type="ECO:0000256" key="1">
    <source>
        <dbReference type="ARBA" id="ARBA00004236"/>
    </source>
</evidence>
<comment type="subcellular location">
    <subcellularLocation>
        <location evidence="1">Cell membrane</location>
    </subcellularLocation>
</comment>
<dbReference type="Pfam" id="PF13641">
    <property type="entry name" value="Glyco_tranf_2_3"/>
    <property type="match status" value="1"/>
</dbReference>
<dbReference type="GO" id="GO:0050501">
    <property type="term" value="F:hyaluronan synthase activity"/>
    <property type="evidence" value="ECO:0007669"/>
    <property type="project" value="TreeGrafter"/>
</dbReference>
<evidence type="ECO:0000256" key="2">
    <source>
        <dbReference type="ARBA" id="ARBA00022475"/>
    </source>
</evidence>
<evidence type="ECO:0000256" key="3">
    <source>
        <dbReference type="ARBA" id="ARBA00022676"/>
    </source>
</evidence>
<dbReference type="AlphaFoldDB" id="A0A1U9Z1R8"/>
<dbReference type="InterPro" id="IPR029044">
    <property type="entry name" value="Nucleotide-diphossugar_trans"/>
</dbReference>
<dbReference type="GO" id="GO:0030213">
    <property type="term" value="P:hyaluronan biosynthetic process"/>
    <property type="evidence" value="ECO:0007669"/>
    <property type="project" value="TreeGrafter"/>
</dbReference>
<dbReference type="Proteomes" id="UP000191135">
    <property type="component" value="Chromosome"/>
</dbReference>
<evidence type="ECO:0000256" key="4">
    <source>
        <dbReference type="ARBA" id="ARBA00022679"/>
    </source>
</evidence>
<proteinExistence type="predicted"/>
<evidence type="ECO:0008006" key="9">
    <source>
        <dbReference type="Google" id="ProtNLM"/>
    </source>
</evidence>
<dbReference type="STRING" id="1122214.Mame_02305"/>
<organism evidence="7 8">
    <name type="scientific">Martelella mediterranea DSM 17316</name>
    <dbReference type="NCBI Taxonomy" id="1122214"/>
    <lineage>
        <taxon>Bacteria</taxon>
        <taxon>Pseudomonadati</taxon>
        <taxon>Pseudomonadota</taxon>
        <taxon>Alphaproteobacteria</taxon>
        <taxon>Hyphomicrobiales</taxon>
        <taxon>Aurantimonadaceae</taxon>
        <taxon>Martelella</taxon>
    </lineage>
</organism>
<evidence type="ECO:0000313" key="8">
    <source>
        <dbReference type="Proteomes" id="UP000191135"/>
    </source>
</evidence>
<keyword evidence="8" id="KW-1185">Reference proteome</keyword>